<dbReference type="EMBL" id="CFOE01000430">
    <property type="protein sequence ID" value="CFE41349.1"/>
    <property type="molecule type" value="Genomic_DNA"/>
</dbReference>
<dbReference type="Proteomes" id="UP000046947">
    <property type="component" value="Unassembled WGS sequence"/>
</dbReference>
<evidence type="ECO:0000313" key="11">
    <source>
        <dbReference type="Proteomes" id="UP000049023"/>
    </source>
</evidence>
<dbReference type="Proteomes" id="UP000048289">
    <property type="component" value="Unassembled WGS sequence"/>
</dbReference>
<evidence type="ECO:0000313" key="7">
    <source>
        <dbReference type="Proteomes" id="UP000045842"/>
    </source>
</evidence>
<evidence type="ECO:0000313" key="3">
    <source>
        <dbReference type="EMBL" id="CFE87720.1"/>
    </source>
</evidence>
<feature type="region of interest" description="Disordered" evidence="1">
    <location>
        <begin position="1"/>
        <end position="58"/>
    </location>
</feature>
<gene>
    <name evidence="4" type="ORF">ERS007657_02994</name>
    <name evidence="6" type="ORF">ERS007679_02683</name>
    <name evidence="2" type="ORF">ERS007681_02890</name>
    <name evidence="3" type="ORF">ERS007688_04651</name>
    <name evidence="5" type="ORF">ERS027661_04135</name>
</gene>
<name>A0A655ANG9_MYCTX</name>
<dbReference type="EMBL" id="CNFU01001283">
    <property type="protein sequence ID" value="CKT26645.1"/>
    <property type="molecule type" value="Genomic_DNA"/>
</dbReference>
<accession>A0A655ANG9</accession>
<dbReference type="EMBL" id="CFOH01001567">
    <property type="protein sequence ID" value="CFE87720.1"/>
    <property type="molecule type" value="Genomic_DNA"/>
</dbReference>
<proteinExistence type="predicted"/>
<feature type="compositionally biased region" description="Low complexity" evidence="1">
    <location>
        <begin position="31"/>
        <end position="54"/>
    </location>
</feature>
<dbReference type="Proteomes" id="UP000046680">
    <property type="component" value="Unassembled WGS sequence"/>
</dbReference>
<sequence>MSAQCPLPATNPGSSIVGQNEIGASRRKVAKAPSRTSSSSAQKSREPSSISAIGTSGGGVPFTRVAIAVLRPIEILLPPSPLKG</sequence>
<dbReference type="AlphaFoldDB" id="A0A655ANG9"/>
<evidence type="ECO:0000313" key="4">
    <source>
        <dbReference type="EMBL" id="CFR92486.1"/>
    </source>
</evidence>
<evidence type="ECO:0000313" key="8">
    <source>
        <dbReference type="Proteomes" id="UP000046680"/>
    </source>
</evidence>
<dbReference type="EMBL" id="CGCX01001308">
    <property type="protein sequence ID" value="CFR92486.1"/>
    <property type="molecule type" value="Genomic_DNA"/>
</dbReference>
<dbReference type="Proteomes" id="UP000049023">
    <property type="component" value="Unassembled WGS sequence"/>
</dbReference>
<organism evidence="5 11">
    <name type="scientific">Mycobacterium tuberculosis</name>
    <dbReference type="NCBI Taxonomy" id="1773"/>
    <lineage>
        <taxon>Bacteria</taxon>
        <taxon>Bacillati</taxon>
        <taxon>Actinomycetota</taxon>
        <taxon>Actinomycetes</taxon>
        <taxon>Mycobacteriales</taxon>
        <taxon>Mycobacteriaceae</taxon>
        <taxon>Mycobacterium</taxon>
        <taxon>Mycobacterium tuberculosis complex</taxon>
    </lineage>
</organism>
<evidence type="ECO:0000313" key="2">
    <source>
        <dbReference type="EMBL" id="CFE41349.1"/>
    </source>
</evidence>
<protein>
    <submittedName>
        <fullName evidence="5">Uncharacterized protein</fullName>
    </submittedName>
</protein>
<evidence type="ECO:0000256" key="1">
    <source>
        <dbReference type="SAM" id="MobiDB-lite"/>
    </source>
</evidence>
<evidence type="ECO:0000313" key="6">
    <source>
        <dbReference type="EMBL" id="COV90699.1"/>
    </source>
</evidence>
<dbReference type="EMBL" id="CSAD01000393">
    <property type="protein sequence ID" value="COV90699.1"/>
    <property type="molecule type" value="Genomic_DNA"/>
</dbReference>
<evidence type="ECO:0000313" key="9">
    <source>
        <dbReference type="Proteomes" id="UP000046947"/>
    </source>
</evidence>
<reference evidence="7 8" key="1">
    <citation type="submission" date="2015-03" db="EMBL/GenBank/DDBJ databases">
        <authorList>
            <consortium name="Pathogen Informatics"/>
        </authorList>
    </citation>
    <scope>NUCLEOTIDE SEQUENCE [LARGE SCALE GENOMIC DNA]</scope>
    <source>
        <strain evidence="5 11">Bir 187</strain>
        <strain evidence="4 8">C09601061</strain>
        <strain evidence="6 7">G09801536</strain>
        <strain evidence="2 10">G09901357</strain>
        <strain evidence="3 9">H09601792</strain>
    </source>
</reference>
<evidence type="ECO:0000313" key="10">
    <source>
        <dbReference type="Proteomes" id="UP000048289"/>
    </source>
</evidence>
<evidence type="ECO:0000313" key="5">
    <source>
        <dbReference type="EMBL" id="CKT26645.1"/>
    </source>
</evidence>
<dbReference type="Proteomes" id="UP000045842">
    <property type="component" value="Unassembled WGS sequence"/>
</dbReference>